<evidence type="ECO:0000313" key="5">
    <source>
        <dbReference type="EMBL" id="NHN56765.1"/>
    </source>
</evidence>
<organism evidence="5 6">
    <name type="scientific">Metallococcus carri</name>
    <dbReference type="NCBI Taxonomy" id="1656884"/>
    <lineage>
        <taxon>Bacteria</taxon>
        <taxon>Bacillati</taxon>
        <taxon>Actinomycetota</taxon>
        <taxon>Actinomycetes</taxon>
        <taxon>Micrococcales</taxon>
        <taxon>Dermacoccaceae</taxon>
        <taxon>Metallococcus</taxon>
    </lineage>
</organism>
<evidence type="ECO:0000313" key="6">
    <source>
        <dbReference type="Proteomes" id="UP000744769"/>
    </source>
</evidence>
<proteinExistence type="inferred from homology"/>
<protein>
    <submittedName>
        <fullName evidence="5">SMP-30/gluconolactonase/LRE family protein</fullName>
    </submittedName>
</protein>
<comment type="similarity">
    <text evidence="1">Belongs to the SMP-30/CGR1 family.</text>
</comment>
<dbReference type="Proteomes" id="UP000744769">
    <property type="component" value="Unassembled WGS sequence"/>
</dbReference>
<feature type="binding site" evidence="3">
    <location>
        <position position="97"/>
    </location>
    <ligand>
        <name>substrate</name>
    </ligand>
</feature>
<dbReference type="InterPro" id="IPR005511">
    <property type="entry name" value="SMP-30"/>
</dbReference>
<feature type="binding site" evidence="3">
    <location>
        <position position="15"/>
    </location>
    <ligand>
        <name>a divalent metal cation</name>
        <dbReference type="ChEBI" id="CHEBI:60240"/>
    </ligand>
</feature>
<dbReference type="PRINTS" id="PR01790">
    <property type="entry name" value="SMP30FAMILY"/>
</dbReference>
<dbReference type="EMBL" id="JAAOIV010000010">
    <property type="protein sequence ID" value="NHN56765.1"/>
    <property type="molecule type" value="Genomic_DNA"/>
</dbReference>
<keyword evidence="3" id="KW-0862">Zinc</keyword>
<evidence type="ECO:0000256" key="3">
    <source>
        <dbReference type="PIRSR" id="PIRSR605511-2"/>
    </source>
</evidence>
<comment type="cofactor">
    <cofactor evidence="3">
        <name>Zn(2+)</name>
        <dbReference type="ChEBI" id="CHEBI:29105"/>
    </cofactor>
    <text evidence="3">Binds 1 divalent metal cation per subunit.</text>
</comment>
<dbReference type="PANTHER" id="PTHR10907:SF47">
    <property type="entry name" value="REGUCALCIN"/>
    <property type="match status" value="1"/>
</dbReference>
<dbReference type="GO" id="GO:0005509">
    <property type="term" value="F:calcium ion binding"/>
    <property type="evidence" value="ECO:0007669"/>
    <property type="project" value="TreeGrafter"/>
</dbReference>
<feature type="binding site" evidence="3">
    <location>
        <position position="117"/>
    </location>
    <ligand>
        <name>substrate</name>
    </ligand>
</feature>
<comment type="caution">
    <text evidence="5">The sequence shown here is derived from an EMBL/GenBank/DDBJ whole genome shotgun (WGS) entry which is preliminary data.</text>
</comment>
<gene>
    <name evidence="5" type="ORF">G9U51_13365</name>
</gene>
<evidence type="ECO:0000259" key="4">
    <source>
        <dbReference type="Pfam" id="PF08450"/>
    </source>
</evidence>
<feature type="binding site" evidence="3">
    <location>
        <position position="195"/>
    </location>
    <ligand>
        <name>a divalent metal cation</name>
        <dbReference type="ChEBI" id="CHEBI:60240"/>
    </ligand>
</feature>
<evidence type="ECO:0000256" key="1">
    <source>
        <dbReference type="ARBA" id="ARBA00008853"/>
    </source>
</evidence>
<dbReference type="InterPro" id="IPR011042">
    <property type="entry name" value="6-blade_b-propeller_TolB-like"/>
</dbReference>
<dbReference type="SUPFAM" id="SSF63829">
    <property type="entry name" value="Calcium-dependent phosphotriesterase"/>
    <property type="match status" value="1"/>
</dbReference>
<dbReference type="GO" id="GO:0004341">
    <property type="term" value="F:gluconolactonase activity"/>
    <property type="evidence" value="ECO:0007669"/>
    <property type="project" value="TreeGrafter"/>
</dbReference>
<feature type="binding site" evidence="3">
    <location>
        <position position="145"/>
    </location>
    <ligand>
        <name>a divalent metal cation</name>
        <dbReference type="ChEBI" id="CHEBI:60240"/>
    </ligand>
</feature>
<dbReference type="AlphaFoldDB" id="A0A967B3N1"/>
<dbReference type="InterPro" id="IPR013658">
    <property type="entry name" value="SGL"/>
</dbReference>
<dbReference type="Gene3D" id="2.120.10.30">
    <property type="entry name" value="TolB, C-terminal domain"/>
    <property type="match status" value="1"/>
</dbReference>
<dbReference type="PANTHER" id="PTHR10907">
    <property type="entry name" value="REGUCALCIN"/>
    <property type="match status" value="1"/>
</dbReference>
<keyword evidence="6" id="KW-1185">Reference proteome</keyword>
<dbReference type="GO" id="GO:0019853">
    <property type="term" value="P:L-ascorbic acid biosynthetic process"/>
    <property type="evidence" value="ECO:0007669"/>
    <property type="project" value="TreeGrafter"/>
</dbReference>
<accession>A0A967B3N1</accession>
<feature type="binding site" evidence="3">
    <location>
        <position position="99"/>
    </location>
    <ligand>
        <name>substrate</name>
    </ligand>
</feature>
<feature type="domain" description="SMP-30/Gluconolactonase/LRE-like region" evidence="4">
    <location>
        <begin position="14"/>
        <end position="253"/>
    </location>
</feature>
<sequence length="285" mass="30523">MRAEPIAAPHAFHAEGPVWFTEWGGLKYVDLLAGDVLTVRDDGGVDRVHVGTIAAAIRPRGGGGAIVALERGIALSDDYSLRELRTLPPLWDDTSVRFNDGGCDPAGNFWVGSMAYDQRTGGGTLWQVTPDATSTPRVTDVTISNGIGWSPDGRTAFYIDTPTRTIWAFDWSPETGLTGRRPWVRLDDSVKGSPDGLWVDAEGGVWVALYGGSAVHRYDSGGVLSEVVDLPCTNVTACTFGDRDNQTLFITTSREGLAPYDQPLAGAVFSCRPGVYGMPTLPFAG</sequence>
<keyword evidence="3" id="KW-0479">Metal-binding</keyword>
<dbReference type="RefSeq" id="WP_166197428.1">
    <property type="nucleotide sequence ID" value="NZ_JAAOIV010000010.1"/>
</dbReference>
<evidence type="ECO:0000256" key="2">
    <source>
        <dbReference type="PIRSR" id="PIRSR605511-1"/>
    </source>
</evidence>
<name>A0A967B3N1_9MICO</name>
<dbReference type="Pfam" id="PF08450">
    <property type="entry name" value="SGL"/>
    <property type="match status" value="1"/>
</dbReference>
<feature type="active site" description="Proton donor/acceptor" evidence="2">
    <location>
        <position position="195"/>
    </location>
</feature>
<reference evidence="5" key="1">
    <citation type="submission" date="2020-03" db="EMBL/GenBank/DDBJ databases">
        <title>Draft sequencing of Calidifontibacter sp. DB0510.</title>
        <authorList>
            <person name="Kim D.-U."/>
        </authorList>
    </citation>
    <scope>NUCLEOTIDE SEQUENCE</scope>
    <source>
        <strain evidence="5">DB0510</strain>
    </source>
</reference>